<evidence type="ECO:0000313" key="2">
    <source>
        <dbReference type="EMBL" id="RIW33114.1"/>
    </source>
</evidence>
<evidence type="ECO:0000259" key="1">
    <source>
        <dbReference type="Pfam" id="PF21747"/>
    </source>
</evidence>
<keyword evidence="3" id="KW-1185">Reference proteome</keyword>
<reference evidence="2 3" key="1">
    <citation type="submission" date="2018-09" db="EMBL/GenBank/DDBJ databases">
        <title>Bacillus saliacetes sp. nov., isolated from Thai shrimp paste (Ka-pi).</title>
        <authorList>
            <person name="Daroonpunt R."/>
            <person name="Tanasupawat S."/>
            <person name="Yiamsombut S."/>
        </authorList>
    </citation>
    <scope>NUCLEOTIDE SEQUENCE [LARGE SCALE GENOMIC DNA]</scope>
    <source>
        <strain evidence="2 3">SKP7-4</strain>
    </source>
</reference>
<evidence type="ECO:0000313" key="3">
    <source>
        <dbReference type="Proteomes" id="UP000265801"/>
    </source>
</evidence>
<protein>
    <recommendedName>
        <fullName evidence="1">YpoC-like domain-containing protein</fullName>
    </recommendedName>
</protein>
<sequence length="170" mass="19919">MESLKSVPVPREVRHPLFFTETDRVISVNYENPKPLNPCFSYEILYYNGISGILFPWEDLSAIKRGEEEWRVIRDNLNAAFSERSGRDIILLMKKATALFMMYLFWTNGLPANPSGWKEELKGMAIKPVNAEERLEFILTQPSLFHSYKQLNQLFIEQMKHFAKYLATHE</sequence>
<dbReference type="Pfam" id="PF21747">
    <property type="entry name" value="YpoC"/>
    <property type="match status" value="1"/>
</dbReference>
<dbReference type="InterPro" id="IPR048427">
    <property type="entry name" value="YpoC"/>
</dbReference>
<dbReference type="EMBL" id="QXIR01000015">
    <property type="protein sequence ID" value="RIW33114.1"/>
    <property type="molecule type" value="Genomic_DNA"/>
</dbReference>
<name>A0A3A1R2T3_9BACI</name>
<dbReference type="AlphaFoldDB" id="A0A3A1R2T3"/>
<proteinExistence type="predicted"/>
<dbReference type="Proteomes" id="UP000265801">
    <property type="component" value="Unassembled WGS sequence"/>
</dbReference>
<comment type="caution">
    <text evidence="2">The sequence shown here is derived from an EMBL/GenBank/DDBJ whole genome shotgun (WGS) entry which is preliminary data.</text>
</comment>
<organism evidence="2 3">
    <name type="scientific">Bacillus salacetis</name>
    <dbReference type="NCBI Taxonomy" id="2315464"/>
    <lineage>
        <taxon>Bacteria</taxon>
        <taxon>Bacillati</taxon>
        <taxon>Bacillota</taxon>
        <taxon>Bacilli</taxon>
        <taxon>Bacillales</taxon>
        <taxon>Bacillaceae</taxon>
        <taxon>Bacillus</taxon>
    </lineage>
</organism>
<feature type="domain" description="YpoC-like" evidence="1">
    <location>
        <begin position="65"/>
        <end position="169"/>
    </location>
</feature>
<gene>
    <name evidence="2" type="ORF">D3H55_12075</name>
</gene>
<accession>A0A3A1R2T3</accession>
<dbReference type="RefSeq" id="WP_119547172.1">
    <property type="nucleotide sequence ID" value="NZ_QXIR01000015.1"/>
</dbReference>